<dbReference type="InterPro" id="IPR000719">
    <property type="entry name" value="Prot_kinase_dom"/>
</dbReference>
<keyword evidence="4" id="KW-0472">Membrane</keyword>
<feature type="compositionally biased region" description="Basic and acidic residues" evidence="3">
    <location>
        <begin position="429"/>
        <end position="439"/>
    </location>
</feature>
<feature type="transmembrane region" description="Helical" evidence="4">
    <location>
        <begin position="484"/>
        <end position="509"/>
    </location>
</feature>
<feature type="transmembrane region" description="Helical" evidence="4">
    <location>
        <begin position="521"/>
        <end position="538"/>
    </location>
</feature>
<name>A0A9X3PVW2_9ACTN</name>
<evidence type="ECO:0000313" key="9">
    <source>
        <dbReference type="Proteomes" id="UP001183604"/>
    </source>
</evidence>
<keyword evidence="6" id="KW-0418">Kinase</keyword>
<dbReference type="AlphaFoldDB" id="A0A9X3PVW2"/>
<dbReference type="SUPFAM" id="SSF56112">
    <property type="entry name" value="Protein kinase-like (PK-like)"/>
    <property type="match status" value="1"/>
</dbReference>
<dbReference type="InterPro" id="IPR011009">
    <property type="entry name" value="Kinase-like_dom_sf"/>
</dbReference>
<dbReference type="GO" id="GO:0097527">
    <property type="term" value="P:necroptotic signaling pathway"/>
    <property type="evidence" value="ECO:0007669"/>
    <property type="project" value="TreeGrafter"/>
</dbReference>
<dbReference type="PROSITE" id="PS00108">
    <property type="entry name" value="PROTEIN_KINASE_ST"/>
    <property type="match status" value="1"/>
</dbReference>
<evidence type="ECO:0000256" key="3">
    <source>
        <dbReference type="SAM" id="MobiDB-lite"/>
    </source>
</evidence>
<feature type="region of interest" description="Disordered" evidence="3">
    <location>
        <begin position="335"/>
        <end position="361"/>
    </location>
</feature>
<dbReference type="SMART" id="SM00220">
    <property type="entry name" value="S_TKc"/>
    <property type="match status" value="1"/>
</dbReference>
<dbReference type="GO" id="GO:0005524">
    <property type="term" value="F:ATP binding"/>
    <property type="evidence" value="ECO:0007669"/>
    <property type="project" value="UniProtKB-KW"/>
</dbReference>
<dbReference type="Proteomes" id="UP001145799">
    <property type="component" value="Unassembled WGS sequence"/>
</dbReference>
<gene>
    <name evidence="7" type="ORF">J2S69_003915</name>
    <name evidence="6" type="ORF">O2L01_17570</name>
</gene>
<feature type="compositionally biased region" description="Low complexity" evidence="3">
    <location>
        <begin position="401"/>
        <end position="419"/>
    </location>
</feature>
<feature type="domain" description="Protein kinase" evidence="5">
    <location>
        <begin position="23"/>
        <end position="292"/>
    </location>
</feature>
<proteinExistence type="predicted"/>
<dbReference type="Pfam" id="PF00069">
    <property type="entry name" value="Pkinase"/>
    <property type="match status" value="1"/>
</dbReference>
<protein>
    <submittedName>
        <fullName evidence="6 7">Protein kinase</fullName>
    </submittedName>
</protein>
<keyword evidence="4" id="KW-1133">Transmembrane helix</keyword>
<keyword evidence="1" id="KW-0547">Nucleotide-binding</keyword>
<dbReference type="EMBL" id="JAVDYD010000001">
    <property type="protein sequence ID" value="MDR7340196.1"/>
    <property type="molecule type" value="Genomic_DNA"/>
</dbReference>
<dbReference type="PANTHER" id="PTHR44329:SF298">
    <property type="entry name" value="MIXED LINEAGE KINASE DOMAIN-LIKE PROTEIN"/>
    <property type="match status" value="1"/>
</dbReference>
<feature type="compositionally biased region" description="Low complexity" evidence="3">
    <location>
        <begin position="347"/>
        <end position="356"/>
    </location>
</feature>
<dbReference type="Proteomes" id="UP001183604">
    <property type="component" value="Unassembled WGS sequence"/>
</dbReference>
<evidence type="ECO:0000313" key="7">
    <source>
        <dbReference type="EMBL" id="MDR7340196.1"/>
    </source>
</evidence>
<feature type="region of interest" description="Disordered" evidence="3">
    <location>
        <begin position="374"/>
        <end position="445"/>
    </location>
</feature>
<evidence type="ECO:0000256" key="1">
    <source>
        <dbReference type="ARBA" id="ARBA00022741"/>
    </source>
</evidence>
<dbReference type="InterPro" id="IPR051681">
    <property type="entry name" value="Ser/Thr_Kinases-Pseudokinases"/>
</dbReference>
<evidence type="ECO:0000256" key="4">
    <source>
        <dbReference type="SAM" id="Phobius"/>
    </source>
</evidence>
<keyword evidence="2" id="KW-0067">ATP-binding</keyword>
<dbReference type="Gene3D" id="1.10.510.10">
    <property type="entry name" value="Transferase(Phosphotransferase) domain 1"/>
    <property type="match status" value="1"/>
</dbReference>
<dbReference type="RefSeq" id="WP_270123294.1">
    <property type="nucleotide sequence ID" value="NZ_BAAAOM010000003.1"/>
</dbReference>
<reference evidence="7 9" key="2">
    <citation type="submission" date="2023-07" db="EMBL/GenBank/DDBJ databases">
        <title>Sequencing the genomes of 1000 actinobacteria strains.</title>
        <authorList>
            <person name="Klenk H.-P."/>
        </authorList>
    </citation>
    <scope>NUCLEOTIDE SEQUENCE [LARGE SCALE GENOMIC DNA]</scope>
    <source>
        <strain evidence="7 9">DSM 44724</strain>
    </source>
</reference>
<dbReference type="PROSITE" id="PS50011">
    <property type="entry name" value="PROTEIN_KINASE_DOM"/>
    <property type="match status" value="1"/>
</dbReference>
<dbReference type="InterPro" id="IPR008271">
    <property type="entry name" value="Ser/Thr_kinase_AS"/>
</dbReference>
<evidence type="ECO:0000256" key="2">
    <source>
        <dbReference type="ARBA" id="ARBA00022840"/>
    </source>
</evidence>
<evidence type="ECO:0000313" key="8">
    <source>
        <dbReference type="Proteomes" id="UP001145799"/>
    </source>
</evidence>
<evidence type="ECO:0000259" key="5">
    <source>
        <dbReference type="PROSITE" id="PS50011"/>
    </source>
</evidence>
<dbReference type="PANTHER" id="PTHR44329">
    <property type="entry name" value="SERINE/THREONINE-PROTEIN KINASE TNNI3K-RELATED"/>
    <property type="match status" value="1"/>
</dbReference>
<feature type="transmembrane region" description="Helical" evidence="4">
    <location>
        <begin position="452"/>
        <end position="472"/>
    </location>
</feature>
<keyword evidence="4" id="KW-0812">Transmembrane</keyword>
<evidence type="ECO:0000313" key="6">
    <source>
        <dbReference type="EMBL" id="MDA1386813.1"/>
    </source>
</evidence>
<dbReference type="EMBL" id="JAPZVQ010000011">
    <property type="protein sequence ID" value="MDA1386813.1"/>
    <property type="molecule type" value="Genomic_DNA"/>
</dbReference>
<keyword evidence="9" id="KW-1185">Reference proteome</keyword>
<keyword evidence="7" id="KW-0723">Serine/threonine-protein kinase</keyword>
<accession>A0A9X3PVW2</accession>
<comment type="caution">
    <text evidence="6">The sequence shown here is derived from an EMBL/GenBank/DDBJ whole genome shotgun (WGS) entry which is preliminary data.</text>
</comment>
<organism evidence="6 8">
    <name type="scientific">Glycomyces lechevalierae</name>
    <dbReference type="NCBI Taxonomy" id="256034"/>
    <lineage>
        <taxon>Bacteria</taxon>
        <taxon>Bacillati</taxon>
        <taxon>Actinomycetota</taxon>
        <taxon>Actinomycetes</taxon>
        <taxon>Glycomycetales</taxon>
        <taxon>Glycomycetaceae</taxon>
        <taxon>Glycomyces</taxon>
    </lineage>
</organism>
<keyword evidence="6" id="KW-0808">Transferase</keyword>
<dbReference type="GO" id="GO:0004674">
    <property type="term" value="F:protein serine/threonine kinase activity"/>
    <property type="evidence" value="ECO:0007669"/>
    <property type="project" value="UniProtKB-KW"/>
</dbReference>
<sequence>MSNATVDLVCGPADPLPGSEQSYRLTGLLGSGGQADVYQAVRVSAGVASAPLSVKVLRLNPHDTREHQFRSWDKGDAVLMDLHGRNVGAICRRIDAFYGRLPHPPGQAPQGEPVPFQVLEYLPGHDLRQLLQWRIGRVDAARTLKSVAEVMRAMHHPPVGAHPVLHMDLKPANVIIGPDGSAKVIDFTGARYYTPAHLTTIAYTRETAGPEAHQGSVGPAYDVHGFGSIAFYLVTGASARTDSPGQEQSVPWARLRKHPALEANPRLRDLLTATLDDDPENRPRTEELPRWIGELCAVMTRSNLPDLGVDWDTEHTAGVHSAPMGRPIDSAATRRLDLPVGPPMPAAPASGPPADGTRVMGDHRAAADGTRVMEAGAPAPMHDKPITGRVRVPGQNERSDGYSPGRSGGPSPERGPLPRLKLATDPEEPSERELDKADRPPLLGPPGSLSKGFELSVIGGLFSLIMWLIWAIQQGMETLRSQVFSYLFVLAVAIGVFFLIRIAGGILWGRWLHAKRKSARLAHLATGVFLFMVGMSYLDQLSWNWISLDFGWLDWITDLFGQ</sequence>
<reference evidence="6" key="1">
    <citation type="submission" date="2022-12" db="EMBL/GenBank/DDBJ databases">
        <title>Gycomyces niveus sp.nov., a novel actinomycete isolated from soil in Shouguang.</title>
        <authorList>
            <person name="Yang X."/>
        </authorList>
    </citation>
    <scope>NUCLEOTIDE SEQUENCE</scope>
    <source>
        <strain evidence="6">DSM 44724</strain>
    </source>
</reference>